<proteinExistence type="predicted"/>
<evidence type="ECO:0000313" key="3">
    <source>
        <dbReference type="Proteomes" id="UP000245638"/>
    </source>
</evidence>
<organism evidence="2 3">
    <name type="scientific">Acidianus hospitalis</name>
    <dbReference type="NCBI Taxonomy" id="563177"/>
    <lineage>
        <taxon>Archaea</taxon>
        <taxon>Thermoproteota</taxon>
        <taxon>Thermoprotei</taxon>
        <taxon>Sulfolobales</taxon>
        <taxon>Sulfolobaceae</taxon>
        <taxon>Acidianus</taxon>
    </lineage>
</organism>
<comment type="caution">
    <text evidence="2">The sequence shown here is derived from an EMBL/GenBank/DDBJ whole genome shotgun (WGS) entry which is preliminary data.</text>
</comment>
<keyword evidence="1" id="KW-1277">Toxin-antitoxin system</keyword>
<sequence length="76" mass="9124">MKEKELTTISISEKTKKKLEAIKGSMSWDEFLLNLAEDYQKRRIKEGIDKLREIISEEDIKKIEESHKKMHEEFKL</sequence>
<dbReference type="Proteomes" id="UP000245638">
    <property type="component" value="Unassembled WGS sequence"/>
</dbReference>
<gene>
    <name evidence="2" type="ORF">DDW13_00685</name>
</gene>
<reference evidence="2 3" key="1">
    <citation type="journal article" date="2015" name="Appl. Environ. Microbiol.">
        <title>Nanoarchaeota, Their Sulfolobales Host, and Nanoarchaeota Virus Distribution across Yellowstone National Park Hot Springs.</title>
        <authorList>
            <person name="Munson-McGee J.H."/>
            <person name="Field E.K."/>
            <person name="Bateson M."/>
            <person name="Rooney C."/>
            <person name="Stepanauskas R."/>
            <person name="Young M.J."/>
        </authorList>
    </citation>
    <scope>NUCLEOTIDE SEQUENCE [LARGE SCALE GENOMIC DNA]</scope>
    <source>
        <strain evidence="2">SCGC AC-742_N10</strain>
    </source>
</reference>
<evidence type="ECO:0008006" key="4">
    <source>
        <dbReference type="Google" id="ProtNLM"/>
    </source>
</evidence>
<protein>
    <recommendedName>
        <fullName evidence="4">VapB-type antitoxin</fullName>
    </recommendedName>
</protein>
<accession>A0A2T9XBU7</accession>
<dbReference type="AlphaFoldDB" id="A0A2T9XBU7"/>
<evidence type="ECO:0000313" key="2">
    <source>
        <dbReference type="EMBL" id="PVU77482.1"/>
    </source>
</evidence>
<dbReference type="Pfam" id="PF02697">
    <property type="entry name" value="VAPB_antitox"/>
    <property type="match status" value="1"/>
</dbReference>
<dbReference type="InterPro" id="IPR003847">
    <property type="entry name" value="Put_antitoxin"/>
</dbReference>
<name>A0A2T9XBU7_9CREN</name>
<evidence type="ECO:0000256" key="1">
    <source>
        <dbReference type="ARBA" id="ARBA00022649"/>
    </source>
</evidence>
<dbReference type="EMBL" id="QEFD01000025">
    <property type="protein sequence ID" value="PVU77482.1"/>
    <property type="molecule type" value="Genomic_DNA"/>
</dbReference>